<evidence type="ECO:0000313" key="3">
    <source>
        <dbReference type="Proteomes" id="UP001590951"/>
    </source>
</evidence>
<name>A0ABR4AFK0_9LECA</name>
<feature type="region of interest" description="Disordered" evidence="1">
    <location>
        <begin position="93"/>
        <end position="126"/>
    </location>
</feature>
<comment type="caution">
    <text evidence="2">The sequence shown here is derived from an EMBL/GenBank/DDBJ whole genome shotgun (WGS) entry which is preliminary data.</text>
</comment>
<feature type="compositionally biased region" description="Low complexity" evidence="1">
    <location>
        <begin position="209"/>
        <end position="219"/>
    </location>
</feature>
<gene>
    <name evidence="2" type="ORF">ABVK25_012339</name>
</gene>
<proteinExistence type="predicted"/>
<evidence type="ECO:0000313" key="2">
    <source>
        <dbReference type="EMBL" id="KAL2044592.1"/>
    </source>
</evidence>
<dbReference type="Proteomes" id="UP001590951">
    <property type="component" value="Unassembled WGS sequence"/>
</dbReference>
<protein>
    <submittedName>
        <fullName evidence="2">Uncharacterized protein</fullName>
    </submittedName>
</protein>
<reference evidence="2 3" key="1">
    <citation type="submission" date="2024-09" db="EMBL/GenBank/DDBJ databases">
        <title>Rethinking Asexuality: The Enigmatic Case of Functional Sexual Genes in Lepraria (Stereocaulaceae).</title>
        <authorList>
            <person name="Doellman M."/>
            <person name="Sun Y."/>
            <person name="Barcenas-Pena A."/>
            <person name="Lumbsch H.T."/>
            <person name="Grewe F."/>
        </authorList>
    </citation>
    <scope>NUCLEOTIDE SEQUENCE [LARGE SCALE GENOMIC DNA]</scope>
    <source>
        <strain evidence="2 3">Grewe 0041</strain>
    </source>
</reference>
<feature type="region of interest" description="Disordered" evidence="1">
    <location>
        <begin position="202"/>
        <end position="248"/>
    </location>
</feature>
<keyword evidence="3" id="KW-1185">Reference proteome</keyword>
<sequence length="408" mass="46263">MDEMIRHCQQTVIHRVGVSVRMEAIRTEKHQTRYQPLQAYMDGQSIQQYSRPWKQMVMFIGRTQGPCEWTVPKYKLRGRQRTVWRRLMRLAAASSPEPTASSPESNPAEDSPESSGEQAQSQEEQSRLEALPKACLDFCIALLDEQMTQKEYHSAMVCALAVLGVKAEGWLGPDRYPPILSAIIKISRFMVIQDAFETAGPVAPDASESESACSESACSPGSEPNNSTYSPVGEPNRACSRSRGRYGEPRPDCLALVSAAMDRFMVRGSHSPMQWMLDLRTYGLKIHYNTTAEGSIDWVGEQILYRNIQFTMAELRGMVHGLVAETQQILMDELMFGLHAPVIPWNSLRDNPVNAEKGWNFIQDARNPWPVDGSRWLRDQIKANPDIQQRFVQPGERFRWNKPANPYI</sequence>
<accession>A0ABR4AFK0</accession>
<evidence type="ECO:0000256" key="1">
    <source>
        <dbReference type="SAM" id="MobiDB-lite"/>
    </source>
</evidence>
<feature type="compositionally biased region" description="Low complexity" evidence="1">
    <location>
        <begin position="93"/>
        <end position="123"/>
    </location>
</feature>
<organism evidence="2 3">
    <name type="scientific">Lepraria finkii</name>
    <dbReference type="NCBI Taxonomy" id="1340010"/>
    <lineage>
        <taxon>Eukaryota</taxon>
        <taxon>Fungi</taxon>
        <taxon>Dikarya</taxon>
        <taxon>Ascomycota</taxon>
        <taxon>Pezizomycotina</taxon>
        <taxon>Lecanoromycetes</taxon>
        <taxon>OSLEUM clade</taxon>
        <taxon>Lecanoromycetidae</taxon>
        <taxon>Lecanorales</taxon>
        <taxon>Lecanorineae</taxon>
        <taxon>Stereocaulaceae</taxon>
        <taxon>Lepraria</taxon>
    </lineage>
</organism>
<dbReference type="EMBL" id="JBHFEH010000188">
    <property type="protein sequence ID" value="KAL2044592.1"/>
    <property type="molecule type" value="Genomic_DNA"/>
</dbReference>